<proteinExistence type="predicted"/>
<dbReference type="Proteomes" id="UP000664859">
    <property type="component" value="Unassembled WGS sequence"/>
</dbReference>
<dbReference type="GO" id="GO:0019628">
    <property type="term" value="P:urate catabolic process"/>
    <property type="evidence" value="ECO:0007669"/>
    <property type="project" value="TreeGrafter"/>
</dbReference>
<gene>
    <name evidence="8" type="ORF">JKP88DRAFT_223152</name>
</gene>
<dbReference type="SUPFAM" id="SSF158694">
    <property type="entry name" value="UraD-Like"/>
    <property type="match status" value="1"/>
</dbReference>
<comment type="pathway">
    <text evidence="2">Purine metabolism; urate degradation; (S)-allantoin from urate: step 3/3.</text>
</comment>
<dbReference type="GO" id="GO:0051997">
    <property type="term" value="F:2-oxo-4-hydroxy-4-carboxy-5-ureidoimidazoline decarboxylase activity"/>
    <property type="evidence" value="ECO:0007669"/>
    <property type="project" value="UniProtKB-EC"/>
</dbReference>
<dbReference type="PANTHER" id="PTHR43466:SF1">
    <property type="entry name" value="2-OXO-4-HYDROXY-4-CARBOXY-5-UREIDOIMIDAZOLINE DECARBOXYLASE-RELATED"/>
    <property type="match status" value="1"/>
</dbReference>
<dbReference type="GO" id="GO:0005777">
    <property type="term" value="C:peroxisome"/>
    <property type="evidence" value="ECO:0007669"/>
    <property type="project" value="TreeGrafter"/>
</dbReference>
<comment type="catalytic activity">
    <reaction evidence="1">
        <text>5-hydroxy-2-oxo-4-ureido-2,5-dihydro-1H-imidazole-5-carboxylate + H(+) = (S)-allantoin + CO2</text>
        <dbReference type="Rhea" id="RHEA:26301"/>
        <dbReference type="ChEBI" id="CHEBI:15378"/>
        <dbReference type="ChEBI" id="CHEBI:15678"/>
        <dbReference type="ChEBI" id="CHEBI:16526"/>
        <dbReference type="ChEBI" id="CHEBI:58639"/>
        <dbReference type="EC" id="4.1.1.97"/>
    </reaction>
</comment>
<keyword evidence="5" id="KW-0210">Decarboxylase</keyword>
<evidence type="ECO:0000256" key="5">
    <source>
        <dbReference type="ARBA" id="ARBA00022793"/>
    </source>
</evidence>
<evidence type="ECO:0000259" key="7">
    <source>
        <dbReference type="Pfam" id="PF09349"/>
    </source>
</evidence>
<evidence type="ECO:0000256" key="1">
    <source>
        <dbReference type="ARBA" id="ARBA00001163"/>
    </source>
</evidence>
<dbReference type="Pfam" id="PF09349">
    <property type="entry name" value="OHCU_decarbox"/>
    <property type="match status" value="1"/>
</dbReference>
<dbReference type="Gene3D" id="1.10.3330.10">
    <property type="entry name" value="Oxo-4-hydroxy-4-carboxy-5-ureidoimidazoline decarboxylase"/>
    <property type="match status" value="1"/>
</dbReference>
<comment type="caution">
    <text evidence="8">The sequence shown here is derived from an EMBL/GenBank/DDBJ whole genome shotgun (WGS) entry which is preliminary data.</text>
</comment>
<dbReference type="OrthoDB" id="10265230at2759"/>
<feature type="domain" description="Oxo-4-hydroxy-4-carboxy-5-ureidoimidazoline decarboxylase" evidence="7">
    <location>
        <begin position="12"/>
        <end position="164"/>
    </location>
</feature>
<dbReference type="GO" id="GO:0006144">
    <property type="term" value="P:purine nucleobase metabolic process"/>
    <property type="evidence" value="ECO:0007669"/>
    <property type="project" value="UniProtKB-KW"/>
</dbReference>
<keyword evidence="6" id="KW-0456">Lyase</keyword>
<accession>A0A835YUP2</accession>
<name>A0A835YUP2_9STRA</name>
<evidence type="ECO:0000313" key="9">
    <source>
        <dbReference type="Proteomes" id="UP000664859"/>
    </source>
</evidence>
<evidence type="ECO:0000256" key="3">
    <source>
        <dbReference type="ARBA" id="ARBA00012257"/>
    </source>
</evidence>
<reference evidence="8" key="1">
    <citation type="submission" date="2021-02" db="EMBL/GenBank/DDBJ databases">
        <title>First Annotated Genome of the Yellow-green Alga Tribonema minus.</title>
        <authorList>
            <person name="Mahan K.M."/>
        </authorList>
    </citation>
    <scope>NUCLEOTIDE SEQUENCE</scope>
    <source>
        <strain evidence="8">UTEX B ZZ1240</strain>
    </source>
</reference>
<evidence type="ECO:0000256" key="4">
    <source>
        <dbReference type="ARBA" id="ARBA00022631"/>
    </source>
</evidence>
<evidence type="ECO:0000313" key="8">
    <source>
        <dbReference type="EMBL" id="KAG5180412.1"/>
    </source>
</evidence>
<dbReference type="InterPro" id="IPR017595">
    <property type="entry name" value="OHCU_decarboxylase-2"/>
</dbReference>
<protein>
    <recommendedName>
        <fullName evidence="3">2-oxo-4-hydroxy-4-carboxy-5-ureidoimidazoline decarboxylase</fullName>
        <ecNumber evidence="3">4.1.1.97</ecNumber>
    </recommendedName>
</protein>
<keyword evidence="4" id="KW-0659">Purine metabolism</keyword>
<evidence type="ECO:0000256" key="2">
    <source>
        <dbReference type="ARBA" id="ARBA00004754"/>
    </source>
</evidence>
<dbReference type="InterPro" id="IPR018020">
    <property type="entry name" value="OHCU_decarboxylase"/>
</dbReference>
<dbReference type="PANTHER" id="PTHR43466">
    <property type="entry name" value="2-OXO-4-HYDROXY-4-CARBOXY-5-UREIDOIMIDAZOLINE DECARBOXYLASE-RELATED"/>
    <property type="match status" value="1"/>
</dbReference>
<dbReference type="EC" id="4.1.1.97" evidence="3"/>
<dbReference type="AlphaFoldDB" id="A0A835YUP2"/>
<dbReference type="InterPro" id="IPR036778">
    <property type="entry name" value="OHCU_decarboxylase_sf"/>
</dbReference>
<evidence type="ECO:0000256" key="6">
    <source>
        <dbReference type="ARBA" id="ARBA00023239"/>
    </source>
</evidence>
<dbReference type="EMBL" id="JAFCMP010000390">
    <property type="protein sequence ID" value="KAG5180412.1"/>
    <property type="molecule type" value="Genomic_DNA"/>
</dbReference>
<organism evidence="8 9">
    <name type="scientific">Tribonema minus</name>
    <dbReference type="NCBI Taxonomy" id="303371"/>
    <lineage>
        <taxon>Eukaryota</taxon>
        <taxon>Sar</taxon>
        <taxon>Stramenopiles</taxon>
        <taxon>Ochrophyta</taxon>
        <taxon>PX clade</taxon>
        <taxon>Xanthophyceae</taxon>
        <taxon>Tribonematales</taxon>
        <taxon>Tribonemataceae</taxon>
        <taxon>Tribonema</taxon>
    </lineage>
</organism>
<dbReference type="NCBIfam" id="NF010372">
    <property type="entry name" value="PRK13798.1"/>
    <property type="match status" value="1"/>
</dbReference>
<sequence length="179" mass="19988">MPQQQDAMSLLNALPPQRARAELLRCCTCNRWADEVLRHMPFSSESQARNTLDACWAAMGPQEWLEAFSAHPRIGAGGGDHKKPSGWEAEEQKGAATAGQQVLQGLREWNRKYDDKFGFVFLICATGKSADEMLAALRARYHHHASTEMAVAAEEHRKITQIRFTKLLAGLQDGQVSRL</sequence>
<keyword evidence="9" id="KW-1185">Reference proteome</keyword>
<dbReference type="NCBIfam" id="TIGR03180">
    <property type="entry name" value="UraD_2"/>
    <property type="match status" value="1"/>
</dbReference>